<dbReference type="Proteomes" id="UP000256695">
    <property type="component" value="Unassembled WGS sequence"/>
</dbReference>
<proteinExistence type="predicted"/>
<dbReference type="SUPFAM" id="SSF48452">
    <property type="entry name" value="TPR-like"/>
    <property type="match status" value="3"/>
</dbReference>
<keyword evidence="6" id="KW-1185">Reference proteome</keyword>
<dbReference type="SMART" id="SM00028">
    <property type="entry name" value="TPR"/>
    <property type="match status" value="4"/>
</dbReference>
<name>A0A3D8JBH8_9HELI</name>
<reference evidence="5 6" key="1">
    <citation type="submission" date="2018-04" db="EMBL/GenBank/DDBJ databases">
        <title>Novel Campyloabacter and Helicobacter Species and Strains.</title>
        <authorList>
            <person name="Mannion A.J."/>
            <person name="Shen Z."/>
            <person name="Fox J.G."/>
        </authorList>
    </citation>
    <scope>NUCLEOTIDE SEQUENCE [LARGE SCALE GENOMIC DNA]</scope>
    <source>
        <strain evidence="5 6">MIT 04-9362</strain>
    </source>
</reference>
<comment type="caution">
    <text evidence="5">The sequence shown here is derived from an EMBL/GenBank/DDBJ whole genome shotgun (WGS) entry which is preliminary data.</text>
</comment>
<dbReference type="InterPro" id="IPR011990">
    <property type="entry name" value="TPR-like_helical_dom_sf"/>
</dbReference>
<dbReference type="RefSeq" id="WP_115578224.1">
    <property type="nucleotide sequence ID" value="NZ_NXLX01000001.1"/>
</dbReference>
<dbReference type="PANTHER" id="PTHR44186">
    <property type="match status" value="1"/>
</dbReference>
<dbReference type="OrthoDB" id="5346105at2"/>
<evidence type="ECO:0000313" key="6">
    <source>
        <dbReference type="Proteomes" id="UP000256695"/>
    </source>
</evidence>
<sequence>MAKETQEISSFNGDNVSQQTSNKKISLQKLQEIFFLYLEKFKQLQKKQKIFILCGFGAFIVILLLVLVFVFSGKKQKVSHKVEIQQEKQTTEEDIEITAEFLHSLPKVETSLSKIDDKNINALIQKANVLYDSGNKIEALNIFDKVATFSQALANYNLGVLQIKQKDYSNALKSFEKSLNSGENVSLSALNAAISARYMGDEKLYLHYLKLATNKLPEENQKPFYSYLYALVNFYNQNYFAALSSITNPITDSYIPMSAEIAAKTFLVFDDNKNAILALENQYDEKKDYKNLSLLYARIGEYDKAKSYLTRYLQNNQKDFEATMALQILYLKTYDFYQASNFLDQLSNDKAVMQKVNDIYPIKVVLQKRLFDVELAQRDFATNSLKGNHYIADRILFYFAPFKVFNVAETLDILRESGIFSNYNVTASEGKLVESKTIAQINKDIAQSLVAIYKNNLRQALKILKKAANSNPNHAILHYDLGLVYAQMDDLENAYKHFVKAYYLDSNNVESGLYAILASRFLDKDTQRMQKDITQDFDHIGANDPIKRKFLLSFFSYLNQSIADDMDWIEQARDKLPIYYALKGAFGIQTKNFSDTYQAFEKLDMLYHDDLIIKTIKNLAQGIDANFKQNALKLYNMIAKDPLNLERVYNGPALARQLYAYIGFITGSLKIQEDHLKEKLTASLQSPNGILQALALINLYQHKFDQAYAIYDTLINNLGESDTRTKFLSAVALIGTGNYDNAALLLQLSKMDAETNFETKFVLGMLYQQAGNFKAAASHYAMIAGKKFASSFFDFEIDTQKILDSKK</sequence>
<feature type="repeat" description="TPR" evidence="3">
    <location>
        <begin position="475"/>
        <end position="508"/>
    </location>
</feature>
<accession>A0A3D8JBH8</accession>
<protein>
    <recommendedName>
        <fullName evidence="7">Anaphase-promoting protein</fullName>
    </recommendedName>
</protein>
<dbReference type="PANTHER" id="PTHR44186:SF1">
    <property type="entry name" value="BARDET-BIEDL SYNDROME 4 PROTEIN"/>
    <property type="match status" value="1"/>
</dbReference>
<dbReference type="EMBL" id="NXLX01000001">
    <property type="protein sequence ID" value="RDU74515.1"/>
    <property type="molecule type" value="Genomic_DNA"/>
</dbReference>
<gene>
    <name evidence="5" type="ORF">CQA57_00225</name>
</gene>
<feature type="repeat" description="TPR" evidence="3">
    <location>
        <begin position="152"/>
        <end position="185"/>
    </location>
</feature>
<evidence type="ECO:0000256" key="4">
    <source>
        <dbReference type="SAM" id="Phobius"/>
    </source>
</evidence>
<dbReference type="Gene3D" id="1.25.40.10">
    <property type="entry name" value="Tetratricopeptide repeat domain"/>
    <property type="match status" value="4"/>
</dbReference>
<evidence type="ECO:0000256" key="2">
    <source>
        <dbReference type="ARBA" id="ARBA00022803"/>
    </source>
</evidence>
<evidence type="ECO:0000256" key="3">
    <source>
        <dbReference type="PROSITE-ProRule" id="PRU00339"/>
    </source>
</evidence>
<keyword evidence="4" id="KW-0472">Membrane</keyword>
<dbReference type="AlphaFoldDB" id="A0A3D8JBH8"/>
<dbReference type="Pfam" id="PF13432">
    <property type="entry name" value="TPR_16"/>
    <property type="match status" value="1"/>
</dbReference>
<feature type="transmembrane region" description="Helical" evidence="4">
    <location>
        <begin position="50"/>
        <end position="71"/>
    </location>
</feature>
<evidence type="ECO:0000313" key="5">
    <source>
        <dbReference type="EMBL" id="RDU74515.1"/>
    </source>
</evidence>
<evidence type="ECO:0008006" key="7">
    <source>
        <dbReference type="Google" id="ProtNLM"/>
    </source>
</evidence>
<dbReference type="Pfam" id="PF13181">
    <property type="entry name" value="TPR_8"/>
    <property type="match status" value="1"/>
</dbReference>
<keyword evidence="1" id="KW-0677">Repeat</keyword>
<evidence type="ECO:0000256" key="1">
    <source>
        <dbReference type="ARBA" id="ARBA00022737"/>
    </source>
</evidence>
<keyword evidence="4" id="KW-0812">Transmembrane</keyword>
<feature type="repeat" description="TPR" evidence="3">
    <location>
        <begin position="286"/>
        <end position="319"/>
    </location>
</feature>
<dbReference type="InterPro" id="IPR019734">
    <property type="entry name" value="TPR_rpt"/>
</dbReference>
<keyword evidence="4" id="KW-1133">Transmembrane helix</keyword>
<keyword evidence="2 3" id="KW-0802">TPR repeat</keyword>
<organism evidence="5 6">
    <name type="scientific">Helicobacter anseris</name>
    <dbReference type="NCBI Taxonomy" id="375926"/>
    <lineage>
        <taxon>Bacteria</taxon>
        <taxon>Pseudomonadati</taxon>
        <taxon>Campylobacterota</taxon>
        <taxon>Epsilonproteobacteria</taxon>
        <taxon>Campylobacterales</taxon>
        <taxon>Helicobacteraceae</taxon>
        <taxon>Helicobacter</taxon>
    </lineage>
</organism>
<dbReference type="PROSITE" id="PS50005">
    <property type="entry name" value="TPR"/>
    <property type="match status" value="3"/>
</dbReference>